<dbReference type="Gene3D" id="1.10.630.10">
    <property type="entry name" value="Cytochrome P450"/>
    <property type="match status" value="1"/>
</dbReference>
<dbReference type="Pfam" id="PF00067">
    <property type="entry name" value="p450"/>
    <property type="match status" value="1"/>
</dbReference>
<dbReference type="EMBL" id="JALQCX010000064">
    <property type="protein sequence ID" value="MCK9817907.1"/>
    <property type="molecule type" value="Genomic_DNA"/>
</dbReference>
<sequence>MPVLTSDLANADLDQRPDLKSPDLYVNRVPHEVFARLRQEQPVYWNPEADGAGFWAILRHADIVEVSRQPLLFSSAHENGGHRIFNENEVGLTNAGDSAIGVPFISTDPPVHTQYRKVVMPALSPARLGDIEQRIEARAEALIDKIPLGEPVDLVPLLSAPLPLLTLAELLGLGEETWHDLYHWTNAFVGEDDPEFRQSPEALGKVLGEFMAFSQTLFEDRLANPGPDIASLLAHAQVDGRSASLRDFIANLILTLVGGNETTRNSISHTIVTFAQQPEQWQRLVDNPDLLKTAAAEMVRHASPVMHMRRTAMQDTVIGGQAIAKGDKVVLWYISGNRDEAVFANADQFDVTRTGPQHLGFGSGQHVCVGSRLAEMQLRVVFRILARRVQRFELCSASRRFRSNFLNGLKNLNVVLVPR</sequence>
<protein>
    <submittedName>
        <fullName evidence="4">Cytochrome P450</fullName>
    </submittedName>
</protein>
<reference evidence="4 5" key="2">
    <citation type="journal article" date="2023" name="Plant Pathol.">
        <title>Dismantling and reorganizing Pseudomonas marginalis sensu#lato.</title>
        <authorList>
            <person name="Sawada H."/>
            <person name="Fujikawa T."/>
            <person name="Satou M."/>
        </authorList>
    </citation>
    <scope>NUCLEOTIDE SEQUENCE [LARGE SCALE GENOMIC DNA]</scope>
    <source>
        <strain evidence="4 5">MAFF 302046</strain>
    </source>
</reference>
<reference evidence="4 5" key="1">
    <citation type="journal article" date="2022" name="Int. J. Syst. Evol. Microbiol.">
        <title>Pseudomonas aegrilactucae sp. nov. and Pseudomonas morbosilactucae sp. nov., pathogens causing bacterial rot of lettuce in Japan.</title>
        <authorList>
            <person name="Sawada H."/>
            <person name="Fujikawa T."/>
            <person name="Satou M."/>
        </authorList>
    </citation>
    <scope>NUCLEOTIDE SEQUENCE [LARGE SCALE GENOMIC DNA]</scope>
    <source>
        <strain evidence="4 5">MAFF 302046</strain>
    </source>
</reference>
<comment type="caution">
    <text evidence="4">The sequence shown here is derived from an EMBL/GenBank/DDBJ whole genome shotgun (WGS) entry which is preliminary data.</text>
</comment>
<accession>A0ABT0JPN2</accession>
<keyword evidence="3" id="KW-0503">Monooxygenase</keyword>
<dbReference type="PANTHER" id="PTHR46696">
    <property type="entry name" value="P450, PUTATIVE (EUROFUNG)-RELATED"/>
    <property type="match status" value="1"/>
</dbReference>
<comment type="similarity">
    <text evidence="2 3">Belongs to the cytochrome P450 family.</text>
</comment>
<name>A0ABT0JPN2_9PSED</name>
<evidence type="ECO:0000313" key="5">
    <source>
        <dbReference type="Proteomes" id="UP001155163"/>
    </source>
</evidence>
<evidence type="ECO:0000256" key="2">
    <source>
        <dbReference type="ARBA" id="ARBA00010617"/>
    </source>
</evidence>
<dbReference type="PANTHER" id="PTHR46696:SF1">
    <property type="entry name" value="CYTOCHROME P450 YJIB-RELATED"/>
    <property type="match status" value="1"/>
</dbReference>
<comment type="cofactor">
    <cofactor evidence="1">
        <name>heme</name>
        <dbReference type="ChEBI" id="CHEBI:30413"/>
    </cofactor>
</comment>
<dbReference type="InterPro" id="IPR001128">
    <property type="entry name" value="Cyt_P450"/>
</dbReference>
<dbReference type="InterPro" id="IPR036396">
    <property type="entry name" value="Cyt_P450_sf"/>
</dbReference>
<dbReference type="InterPro" id="IPR002397">
    <property type="entry name" value="Cyt_P450_B"/>
</dbReference>
<keyword evidence="3" id="KW-0479">Metal-binding</keyword>
<keyword evidence="3" id="KW-0349">Heme</keyword>
<evidence type="ECO:0000256" key="3">
    <source>
        <dbReference type="RuleBase" id="RU000461"/>
    </source>
</evidence>
<keyword evidence="3" id="KW-0408">Iron</keyword>
<dbReference type="Proteomes" id="UP001155163">
    <property type="component" value="Unassembled WGS sequence"/>
</dbReference>
<dbReference type="RefSeq" id="WP_268263688.1">
    <property type="nucleotide sequence ID" value="NZ_JALQCX010000064.1"/>
</dbReference>
<evidence type="ECO:0000256" key="1">
    <source>
        <dbReference type="ARBA" id="ARBA00001971"/>
    </source>
</evidence>
<keyword evidence="5" id="KW-1185">Reference proteome</keyword>
<gene>
    <name evidence="4" type="ORF">M1B35_28185</name>
</gene>
<dbReference type="InterPro" id="IPR017972">
    <property type="entry name" value="Cyt_P450_CS"/>
</dbReference>
<keyword evidence="3" id="KW-0560">Oxidoreductase</keyword>
<proteinExistence type="inferred from homology"/>
<dbReference type="PRINTS" id="PR00359">
    <property type="entry name" value="BP450"/>
</dbReference>
<dbReference type="PROSITE" id="PS00086">
    <property type="entry name" value="CYTOCHROME_P450"/>
    <property type="match status" value="1"/>
</dbReference>
<dbReference type="CDD" id="cd11033">
    <property type="entry name" value="CYP142-like"/>
    <property type="match status" value="1"/>
</dbReference>
<evidence type="ECO:0000313" key="4">
    <source>
        <dbReference type="EMBL" id="MCK9817907.1"/>
    </source>
</evidence>
<organism evidence="4 5">
    <name type="scientific">Pseudomonas morbosilactucae</name>
    <dbReference type="NCBI Taxonomy" id="2938197"/>
    <lineage>
        <taxon>Bacteria</taxon>
        <taxon>Pseudomonadati</taxon>
        <taxon>Pseudomonadota</taxon>
        <taxon>Gammaproteobacteria</taxon>
        <taxon>Pseudomonadales</taxon>
        <taxon>Pseudomonadaceae</taxon>
        <taxon>Pseudomonas</taxon>
    </lineage>
</organism>
<dbReference type="SUPFAM" id="SSF48264">
    <property type="entry name" value="Cytochrome P450"/>
    <property type="match status" value="1"/>
</dbReference>